<evidence type="ECO:0000256" key="1">
    <source>
        <dbReference type="ARBA" id="ARBA00022614"/>
    </source>
</evidence>
<dbReference type="STRING" id="74557.A0A1W0A172"/>
<keyword evidence="1" id="KW-0433">Leucine-rich repeat</keyword>
<dbReference type="Pfam" id="PF13516">
    <property type="entry name" value="LRR_6"/>
    <property type="match status" value="1"/>
</dbReference>
<keyword evidence="4" id="KW-1185">Reference proteome</keyword>
<dbReference type="Proteomes" id="UP000243217">
    <property type="component" value="Unassembled WGS sequence"/>
</dbReference>
<proteinExistence type="predicted"/>
<evidence type="ECO:0000313" key="4">
    <source>
        <dbReference type="Proteomes" id="UP000243217"/>
    </source>
</evidence>
<accession>A0A1W0A172</accession>
<protein>
    <recommendedName>
        <fullName evidence="5">Leucine-rich repeat domain-containing protein</fullName>
    </recommendedName>
</protein>
<dbReference type="InterPro" id="IPR050836">
    <property type="entry name" value="SDS22/Internalin_LRR"/>
</dbReference>
<dbReference type="InterPro" id="IPR001611">
    <property type="entry name" value="Leu-rich_rpt"/>
</dbReference>
<dbReference type="Gene3D" id="3.80.10.10">
    <property type="entry name" value="Ribonuclease Inhibitor"/>
    <property type="match status" value="2"/>
</dbReference>
<name>A0A1W0A172_9STRA</name>
<keyword evidence="2" id="KW-0677">Repeat</keyword>
<evidence type="ECO:0000313" key="3">
    <source>
        <dbReference type="EMBL" id="OQS04033.1"/>
    </source>
</evidence>
<dbReference type="EMBL" id="JNBS01000692">
    <property type="protein sequence ID" value="OQS04033.1"/>
    <property type="molecule type" value="Genomic_DNA"/>
</dbReference>
<gene>
    <name evidence="3" type="ORF">THRCLA_03691</name>
</gene>
<sequence>MQPLNDNPVDDGPPPLFKLFSDGLSRIDRIADNSGFAFTALDVIEKELVGLEQIKDFRHVRFVNAAKNKLNDASPLTALEYLLVLNLSENQFTALPKLKNPHLKALDIGKNQLTSLLDGEATKLESLKVNGNQITSLEGIAAYKCLTTLDVSQNLITDMTIAAEIASLEHLIISENQLTTLNGLQLFPNLVSFKAELNQIAALSDVQILGSMLKLIEIDLTGNPLTQAENYRLDMILLMPKLIKLDGIVIEDEERIKAIALKQEREAVAIEEPSE</sequence>
<comment type="caution">
    <text evidence="3">The sequence shown here is derived from an EMBL/GenBank/DDBJ whole genome shotgun (WGS) entry which is preliminary data.</text>
</comment>
<dbReference type="PANTHER" id="PTHR46652:SF3">
    <property type="entry name" value="LEUCINE-RICH REPEAT-CONTAINING PROTEIN 9"/>
    <property type="match status" value="1"/>
</dbReference>
<dbReference type="SMART" id="SM00364">
    <property type="entry name" value="LRR_BAC"/>
    <property type="match status" value="3"/>
</dbReference>
<reference evidence="3 4" key="1">
    <citation type="journal article" date="2014" name="Genome Biol. Evol.">
        <title>The secreted proteins of Achlya hypogyna and Thraustotheca clavata identify the ancestral oomycete secretome and reveal gene acquisitions by horizontal gene transfer.</title>
        <authorList>
            <person name="Misner I."/>
            <person name="Blouin N."/>
            <person name="Leonard G."/>
            <person name="Richards T.A."/>
            <person name="Lane C.E."/>
        </authorList>
    </citation>
    <scope>NUCLEOTIDE SEQUENCE [LARGE SCALE GENOMIC DNA]</scope>
    <source>
        <strain evidence="3 4">ATCC 34112</strain>
    </source>
</reference>
<dbReference type="AlphaFoldDB" id="A0A1W0A172"/>
<dbReference type="PROSITE" id="PS51450">
    <property type="entry name" value="LRR"/>
    <property type="match status" value="2"/>
</dbReference>
<evidence type="ECO:0000256" key="2">
    <source>
        <dbReference type="ARBA" id="ARBA00022737"/>
    </source>
</evidence>
<dbReference type="Pfam" id="PF14580">
    <property type="entry name" value="LRR_9"/>
    <property type="match status" value="1"/>
</dbReference>
<evidence type="ECO:0008006" key="5">
    <source>
        <dbReference type="Google" id="ProtNLM"/>
    </source>
</evidence>
<dbReference type="InterPro" id="IPR032675">
    <property type="entry name" value="LRR_dom_sf"/>
</dbReference>
<dbReference type="OrthoDB" id="271226at2759"/>
<dbReference type="SUPFAM" id="SSF52058">
    <property type="entry name" value="L domain-like"/>
    <property type="match status" value="1"/>
</dbReference>
<dbReference type="PANTHER" id="PTHR46652">
    <property type="entry name" value="LEUCINE-RICH REPEAT AND IQ DOMAIN-CONTAINING PROTEIN 1-RELATED"/>
    <property type="match status" value="1"/>
</dbReference>
<organism evidence="3 4">
    <name type="scientific">Thraustotheca clavata</name>
    <dbReference type="NCBI Taxonomy" id="74557"/>
    <lineage>
        <taxon>Eukaryota</taxon>
        <taxon>Sar</taxon>
        <taxon>Stramenopiles</taxon>
        <taxon>Oomycota</taxon>
        <taxon>Saprolegniomycetes</taxon>
        <taxon>Saprolegniales</taxon>
        <taxon>Achlyaceae</taxon>
        <taxon>Thraustotheca</taxon>
    </lineage>
</organism>